<dbReference type="EMBL" id="UINC01156739">
    <property type="protein sequence ID" value="SVD53324.1"/>
    <property type="molecule type" value="Genomic_DNA"/>
</dbReference>
<proteinExistence type="predicted"/>
<name>A0A382W3R0_9ZZZZ</name>
<protein>
    <submittedName>
        <fullName evidence="1">Uncharacterized protein</fullName>
    </submittedName>
</protein>
<reference evidence="1" key="1">
    <citation type="submission" date="2018-05" db="EMBL/GenBank/DDBJ databases">
        <authorList>
            <person name="Lanie J.A."/>
            <person name="Ng W.-L."/>
            <person name="Kazmierczak K.M."/>
            <person name="Andrzejewski T.M."/>
            <person name="Davidsen T.M."/>
            <person name="Wayne K.J."/>
            <person name="Tettelin H."/>
            <person name="Glass J.I."/>
            <person name="Rusch D."/>
            <person name="Podicherti R."/>
            <person name="Tsui H.-C.T."/>
            <person name="Winkler M.E."/>
        </authorList>
    </citation>
    <scope>NUCLEOTIDE SEQUENCE</scope>
</reference>
<evidence type="ECO:0000313" key="1">
    <source>
        <dbReference type="EMBL" id="SVD53324.1"/>
    </source>
</evidence>
<organism evidence="1">
    <name type="scientific">marine metagenome</name>
    <dbReference type="NCBI Taxonomy" id="408172"/>
    <lineage>
        <taxon>unclassified sequences</taxon>
        <taxon>metagenomes</taxon>
        <taxon>ecological metagenomes</taxon>
    </lineage>
</organism>
<accession>A0A382W3R0</accession>
<feature type="non-terminal residue" evidence="1">
    <location>
        <position position="276"/>
    </location>
</feature>
<sequence>MQHGVATLDSCGTCDAVPSNDCEKDCEDVWGGGKIEDCAGVCNGTNILDNCNVCDADAENDCVADCAGEWGGSAIKDECGICSGPGLEFCSCGDGSTSCECCCSDGQERDCFGVCGGSAVVDECGVCGGDNACLPPDLFSHNQSTLFTYYFVFSAYDYSGEALEANQDWIGVFNGDVCVGAKLWSGGPTEVPAYGNDGYDYSAGYLIEGDIPTFKIYDASENVYHDSVVNEDFVFHHLGVNNILRMDVYIDCLDVIGGTAVIDICGVCNGDGDCEG</sequence>
<dbReference type="AlphaFoldDB" id="A0A382W3R0"/>
<gene>
    <name evidence="1" type="ORF">METZ01_LOCUS406178</name>
</gene>